<dbReference type="EMBL" id="AGNL01046488">
    <property type="protein sequence ID" value="EJK47902.1"/>
    <property type="molecule type" value="Genomic_DNA"/>
</dbReference>
<organism evidence="2 3">
    <name type="scientific">Thalassiosira oceanica</name>
    <name type="common">Marine diatom</name>
    <dbReference type="NCBI Taxonomy" id="159749"/>
    <lineage>
        <taxon>Eukaryota</taxon>
        <taxon>Sar</taxon>
        <taxon>Stramenopiles</taxon>
        <taxon>Ochrophyta</taxon>
        <taxon>Bacillariophyta</taxon>
        <taxon>Coscinodiscophyceae</taxon>
        <taxon>Thalassiosirophycidae</taxon>
        <taxon>Thalassiosirales</taxon>
        <taxon>Thalassiosiraceae</taxon>
        <taxon>Thalassiosira</taxon>
    </lineage>
</organism>
<comment type="caution">
    <text evidence="2">The sequence shown here is derived from an EMBL/GenBank/DDBJ whole genome shotgun (WGS) entry which is preliminary data.</text>
</comment>
<gene>
    <name evidence="2" type="ORF">THAOC_33343</name>
</gene>
<proteinExistence type="predicted"/>
<evidence type="ECO:0000256" key="1">
    <source>
        <dbReference type="SAM" id="MobiDB-lite"/>
    </source>
</evidence>
<feature type="region of interest" description="Disordered" evidence="1">
    <location>
        <begin position="39"/>
        <end position="82"/>
    </location>
</feature>
<evidence type="ECO:0000313" key="2">
    <source>
        <dbReference type="EMBL" id="EJK47902.1"/>
    </source>
</evidence>
<protein>
    <submittedName>
        <fullName evidence="2">Uncharacterized protein</fullName>
    </submittedName>
</protein>
<accession>K0RME2</accession>
<keyword evidence="3" id="KW-1185">Reference proteome</keyword>
<feature type="compositionally biased region" description="Basic residues" evidence="1">
    <location>
        <begin position="49"/>
        <end position="60"/>
    </location>
</feature>
<feature type="compositionally biased region" description="Basic and acidic residues" evidence="1">
    <location>
        <begin position="72"/>
        <end position="82"/>
    </location>
</feature>
<evidence type="ECO:0000313" key="3">
    <source>
        <dbReference type="Proteomes" id="UP000266841"/>
    </source>
</evidence>
<name>K0RME2_THAOC</name>
<reference evidence="2 3" key="1">
    <citation type="journal article" date="2012" name="Genome Biol.">
        <title>Genome and low-iron response of an oceanic diatom adapted to chronic iron limitation.</title>
        <authorList>
            <person name="Lommer M."/>
            <person name="Specht M."/>
            <person name="Roy A.S."/>
            <person name="Kraemer L."/>
            <person name="Andreson R."/>
            <person name="Gutowska M.A."/>
            <person name="Wolf J."/>
            <person name="Bergner S.V."/>
            <person name="Schilhabel M.B."/>
            <person name="Klostermeier U.C."/>
            <person name="Beiko R.G."/>
            <person name="Rosenstiel P."/>
            <person name="Hippler M."/>
            <person name="Laroche J."/>
        </authorList>
    </citation>
    <scope>NUCLEOTIDE SEQUENCE [LARGE SCALE GENOMIC DNA]</scope>
    <source>
        <strain evidence="2 3">CCMP1005</strain>
    </source>
</reference>
<dbReference type="AlphaFoldDB" id="K0RME2"/>
<feature type="non-terminal residue" evidence="2">
    <location>
        <position position="1"/>
    </location>
</feature>
<dbReference type="Proteomes" id="UP000266841">
    <property type="component" value="Unassembled WGS sequence"/>
</dbReference>
<sequence length="124" mass="13668">GVGQDARSVESLLSIDSPTDTKACHREVASAYASKYGLHPRAPIESKKAAGKKKKTHRRNQSSLSSLSVGKEFSKRTKDTSKLRRIIGSMKEVMKDFNHLAIISNNKHSGFESWSGKPRNSALE</sequence>